<dbReference type="SUPFAM" id="SSF69989">
    <property type="entry name" value="C-terminal domain of PLC-beta"/>
    <property type="match status" value="1"/>
</dbReference>
<feature type="compositionally biased region" description="Polar residues" evidence="1">
    <location>
        <begin position="154"/>
        <end position="163"/>
    </location>
</feature>
<evidence type="ECO:0000256" key="1">
    <source>
        <dbReference type="SAM" id="MobiDB-lite"/>
    </source>
</evidence>
<evidence type="ECO:0000313" key="3">
    <source>
        <dbReference type="Proteomes" id="UP001470230"/>
    </source>
</evidence>
<proteinExistence type="predicted"/>
<gene>
    <name evidence="2" type="ORF">M9Y10_008933</name>
</gene>
<feature type="region of interest" description="Disordered" evidence="1">
    <location>
        <begin position="139"/>
        <end position="172"/>
    </location>
</feature>
<keyword evidence="3" id="KW-1185">Reference proteome</keyword>
<evidence type="ECO:0000313" key="2">
    <source>
        <dbReference type="EMBL" id="KAK8871020.1"/>
    </source>
</evidence>
<name>A0ABR2J0G8_9EUKA</name>
<accession>A0ABR2J0G8</accession>
<feature type="compositionally biased region" description="Acidic residues" evidence="1">
    <location>
        <begin position="117"/>
        <end position="127"/>
    </location>
</feature>
<dbReference type="Proteomes" id="UP001470230">
    <property type="component" value="Unassembled WGS sequence"/>
</dbReference>
<dbReference type="EMBL" id="JAPFFF010000014">
    <property type="protein sequence ID" value="KAK8871020.1"/>
    <property type="molecule type" value="Genomic_DNA"/>
</dbReference>
<comment type="caution">
    <text evidence="2">The sequence shown here is derived from an EMBL/GenBank/DDBJ whole genome shotgun (WGS) entry which is preliminary data.</text>
</comment>
<feature type="compositionally biased region" description="Basic and acidic residues" evidence="1">
    <location>
        <begin position="139"/>
        <end position="153"/>
    </location>
</feature>
<protein>
    <submittedName>
        <fullName evidence="2">Uncharacterized protein</fullName>
    </submittedName>
</protein>
<reference evidence="2 3" key="1">
    <citation type="submission" date="2024-04" db="EMBL/GenBank/DDBJ databases">
        <title>Tritrichomonas musculus Genome.</title>
        <authorList>
            <person name="Alves-Ferreira E."/>
            <person name="Grigg M."/>
            <person name="Lorenzi H."/>
            <person name="Galac M."/>
        </authorList>
    </citation>
    <scope>NUCLEOTIDE SEQUENCE [LARGE SCALE GENOMIC DNA]</scope>
    <source>
        <strain evidence="2 3">EAF2021</strain>
    </source>
</reference>
<organism evidence="2 3">
    <name type="scientific">Tritrichomonas musculus</name>
    <dbReference type="NCBI Taxonomy" id="1915356"/>
    <lineage>
        <taxon>Eukaryota</taxon>
        <taxon>Metamonada</taxon>
        <taxon>Parabasalia</taxon>
        <taxon>Tritrichomonadida</taxon>
        <taxon>Tritrichomonadidae</taxon>
        <taxon>Tritrichomonas</taxon>
    </lineage>
</organism>
<feature type="region of interest" description="Disordered" evidence="1">
    <location>
        <begin position="70"/>
        <end position="127"/>
    </location>
</feature>
<feature type="compositionally biased region" description="Low complexity" evidence="1">
    <location>
        <begin position="84"/>
        <end position="100"/>
    </location>
</feature>
<sequence>MSEGEINPNAVQIHLNFQQNNDQLHVDFQFDTVKDDLDSVVNDLISTLGIAPEQTPMVKQLISEQIRQAIAKSQEEYSSSETMSGSEYNPNSPSESPLNSAANLNAKPGTNSSQINPDDDDTDEILNDPEYIQLLQKQQKELQEMEARHESEQRNLAQKLTTKTQDDDLLIF</sequence>